<dbReference type="Proteomes" id="UP000046395">
    <property type="component" value="Unassembled WGS sequence"/>
</dbReference>
<proteinExistence type="predicted"/>
<name>A0A5S6QY67_TRIMR</name>
<dbReference type="PANTHER" id="PTHR37984:SF5">
    <property type="entry name" value="PROTEIN NYNRIN-LIKE"/>
    <property type="match status" value="1"/>
</dbReference>
<dbReference type="PANTHER" id="PTHR37984">
    <property type="entry name" value="PROTEIN CBG26694"/>
    <property type="match status" value="1"/>
</dbReference>
<accession>A0A5S6QY67</accession>
<reference evidence="2" key="1">
    <citation type="submission" date="2019-12" db="UniProtKB">
        <authorList>
            <consortium name="WormBaseParasite"/>
        </authorList>
    </citation>
    <scope>IDENTIFICATION</scope>
</reference>
<sequence length="131" mass="14679">MQNSTSNLLGVDIIEKLGIYKYPMDTEHGLVNTPLPSMNIKSQMKLANRNITVADVLRRHPYICSDRLGLCTQAKATLLLKSGARPVFRPKRPVPYAALPDVERELDRLERNGAISKVNHSYWAAPIVVVK</sequence>
<dbReference type="SUPFAM" id="SSF56672">
    <property type="entry name" value="DNA/RNA polymerases"/>
    <property type="match status" value="1"/>
</dbReference>
<dbReference type="InterPro" id="IPR043502">
    <property type="entry name" value="DNA/RNA_pol_sf"/>
</dbReference>
<protein>
    <submittedName>
        <fullName evidence="2">Reverse transcriptase domain-containing protein</fullName>
    </submittedName>
</protein>
<dbReference type="WBParaSite" id="TMUE_3000012200.1">
    <property type="protein sequence ID" value="TMUE_3000012200.1"/>
    <property type="gene ID" value="WBGene00301496"/>
</dbReference>
<dbReference type="InterPro" id="IPR050951">
    <property type="entry name" value="Retrovirus_Pol_polyprotein"/>
</dbReference>
<dbReference type="STRING" id="70415.A0A5S6QY67"/>
<organism evidence="1 2">
    <name type="scientific">Trichuris muris</name>
    <name type="common">Mouse whipworm</name>
    <dbReference type="NCBI Taxonomy" id="70415"/>
    <lineage>
        <taxon>Eukaryota</taxon>
        <taxon>Metazoa</taxon>
        <taxon>Ecdysozoa</taxon>
        <taxon>Nematoda</taxon>
        <taxon>Enoplea</taxon>
        <taxon>Dorylaimia</taxon>
        <taxon>Trichinellida</taxon>
        <taxon>Trichuridae</taxon>
        <taxon>Trichuris</taxon>
    </lineage>
</organism>
<keyword evidence="1" id="KW-1185">Reference proteome</keyword>
<dbReference type="AlphaFoldDB" id="A0A5S6QY67"/>
<evidence type="ECO:0000313" key="1">
    <source>
        <dbReference type="Proteomes" id="UP000046395"/>
    </source>
</evidence>
<evidence type="ECO:0000313" key="2">
    <source>
        <dbReference type="WBParaSite" id="TMUE_3000012200.1"/>
    </source>
</evidence>
<dbReference type="Gene3D" id="3.10.10.10">
    <property type="entry name" value="HIV Type 1 Reverse Transcriptase, subunit A, domain 1"/>
    <property type="match status" value="1"/>
</dbReference>